<dbReference type="CDD" id="cd03789">
    <property type="entry name" value="GT9_LPS_heptosyltransferase"/>
    <property type="match status" value="1"/>
</dbReference>
<keyword evidence="1" id="KW-0328">Glycosyltransferase</keyword>
<dbReference type="OrthoDB" id="9772349at2"/>
<protein>
    <submittedName>
        <fullName evidence="3">Heptosyltransferase-2</fullName>
    </submittedName>
</protein>
<accession>A0A1G7VGI1</accession>
<keyword evidence="2 3" id="KW-0808">Transferase</keyword>
<dbReference type="GO" id="GO:0009244">
    <property type="term" value="P:lipopolysaccharide core region biosynthetic process"/>
    <property type="evidence" value="ECO:0007669"/>
    <property type="project" value="TreeGrafter"/>
</dbReference>
<gene>
    <name evidence="3" type="ORF">SAMN05421825_3627</name>
</gene>
<dbReference type="EMBL" id="FNBH01000005">
    <property type="protein sequence ID" value="SDG58932.1"/>
    <property type="molecule type" value="Genomic_DNA"/>
</dbReference>
<keyword evidence="4" id="KW-1185">Reference proteome</keyword>
<dbReference type="PANTHER" id="PTHR30160">
    <property type="entry name" value="TETRAACYLDISACCHARIDE 4'-KINASE-RELATED"/>
    <property type="match status" value="1"/>
</dbReference>
<dbReference type="InterPro" id="IPR002201">
    <property type="entry name" value="Glyco_trans_9"/>
</dbReference>
<reference evidence="4" key="1">
    <citation type="submission" date="2016-10" db="EMBL/GenBank/DDBJ databases">
        <authorList>
            <person name="Varghese N."/>
            <person name="Submissions S."/>
        </authorList>
    </citation>
    <scope>NUCLEOTIDE SEQUENCE [LARGE SCALE GENOMIC DNA]</scope>
    <source>
        <strain evidence="4">DSM 19684</strain>
    </source>
</reference>
<name>A0A1G7VGI1_9FLAO</name>
<dbReference type="Gene3D" id="3.40.50.2000">
    <property type="entry name" value="Glycogen Phosphorylase B"/>
    <property type="match status" value="2"/>
</dbReference>
<dbReference type="Proteomes" id="UP000199203">
    <property type="component" value="Unassembled WGS sequence"/>
</dbReference>
<dbReference type="InterPro" id="IPR051199">
    <property type="entry name" value="LPS_LOS_Heptosyltrfase"/>
</dbReference>
<dbReference type="AlphaFoldDB" id="A0A1G7VGI1"/>
<evidence type="ECO:0000256" key="2">
    <source>
        <dbReference type="ARBA" id="ARBA00022679"/>
    </source>
</evidence>
<evidence type="ECO:0000256" key="1">
    <source>
        <dbReference type="ARBA" id="ARBA00022676"/>
    </source>
</evidence>
<dbReference type="GO" id="GO:0008713">
    <property type="term" value="F:ADP-heptose-lipopolysaccharide heptosyltransferase activity"/>
    <property type="evidence" value="ECO:0007669"/>
    <property type="project" value="TreeGrafter"/>
</dbReference>
<dbReference type="PANTHER" id="PTHR30160:SF7">
    <property type="entry name" value="ADP-HEPTOSE--LPS HEPTOSYLTRANSFERASE 2"/>
    <property type="match status" value="1"/>
</dbReference>
<dbReference type="GO" id="GO:0005829">
    <property type="term" value="C:cytosol"/>
    <property type="evidence" value="ECO:0007669"/>
    <property type="project" value="TreeGrafter"/>
</dbReference>
<evidence type="ECO:0000313" key="4">
    <source>
        <dbReference type="Proteomes" id="UP000199203"/>
    </source>
</evidence>
<organism evidence="3 4">
    <name type="scientific">Epilithonimonas hungarica</name>
    <dbReference type="NCBI Taxonomy" id="454006"/>
    <lineage>
        <taxon>Bacteria</taxon>
        <taxon>Pseudomonadati</taxon>
        <taxon>Bacteroidota</taxon>
        <taxon>Flavobacteriia</taxon>
        <taxon>Flavobacteriales</taxon>
        <taxon>Weeksellaceae</taxon>
        <taxon>Chryseobacterium group</taxon>
        <taxon>Epilithonimonas</taxon>
    </lineage>
</organism>
<dbReference type="SUPFAM" id="SSF53756">
    <property type="entry name" value="UDP-Glycosyltransferase/glycogen phosphorylase"/>
    <property type="match status" value="1"/>
</dbReference>
<dbReference type="STRING" id="454006.SAMN05421825_3627"/>
<evidence type="ECO:0000313" key="3">
    <source>
        <dbReference type="EMBL" id="SDG58932.1"/>
    </source>
</evidence>
<dbReference type="Pfam" id="PF01075">
    <property type="entry name" value="Glyco_transf_9"/>
    <property type="match status" value="1"/>
</dbReference>
<proteinExistence type="predicted"/>
<sequence length="334" mass="38802">MKILVIQKKFMGDVLVTSTILPLLKNKFPDSEISFLLEEKHAQILVGNPYIDHFIFFKDSFHKTLSEVKNQKFDIVIDLYSKIETGILTLLSGAKTRIGFFKNYTQFLYNFPVKRATNLKSKNTTFGIEHRLQMLEPLGIDFQETFPKIYLSEEEIENAHRILSENGLSVDDNLIMLSTFGSSEEKTYPIEYMAEVIKYIFQCKPNSKLLCNYMPFQEDLFEELYNQLPEDVKKLVIKNFRTKSLREFAAVASLCKCLIGNEGGATNVSKSLKIPTFTIFSPQIQLEDWAWTSNPKMDRFLHVKDFIPNSESYSDFKPNYFEKELKEFLDKTIS</sequence>